<dbReference type="Gene3D" id="3.90.1720.10">
    <property type="entry name" value="endopeptidase domain like (from Nostoc punctiforme)"/>
    <property type="match status" value="1"/>
</dbReference>
<dbReference type="EMBL" id="JAVIDA010000007">
    <property type="protein sequence ID" value="MDQ9071212.1"/>
    <property type="molecule type" value="Genomic_DNA"/>
</dbReference>
<protein>
    <submittedName>
        <fullName evidence="2">YiiX family permuted papain-like enzyme</fullName>
    </submittedName>
</protein>
<organism evidence="2 3">
    <name type="scientific">Acinetobacter gerneri</name>
    <dbReference type="NCBI Taxonomy" id="202952"/>
    <lineage>
        <taxon>Bacteria</taxon>
        <taxon>Pseudomonadati</taxon>
        <taxon>Pseudomonadota</taxon>
        <taxon>Gammaproteobacteria</taxon>
        <taxon>Moraxellales</taxon>
        <taxon>Moraxellaceae</taxon>
        <taxon>Acinetobacter</taxon>
    </lineage>
</organism>
<dbReference type="RefSeq" id="WP_308955625.1">
    <property type="nucleotide sequence ID" value="NZ_JAVICY010000006.1"/>
</dbReference>
<dbReference type="InterPro" id="IPR024453">
    <property type="entry name" value="Peptidase_C92"/>
</dbReference>
<proteinExistence type="predicted"/>
<sequence length="201" mass="23191">MKMIQQIYLGFLLSILCVVANAAKDFQTGDIIFQTSKSTQSLAIQKATHSPYSHMGMLVYKSGQLWVLEAVQPVKYTPFQQWVNRGVGQRYTVKRLYKSLNPAQQQKLQIAAEQYLGQPYDLYFEWSDRSIYCSEIVWKAYNQALNIQLAPLQQLKDFDLSDPAVKKLMQQRYGKNIPLQEKVISPDALFHSKYLITVKSK</sequence>
<accession>A0AAW8JEV8</accession>
<reference evidence="2" key="1">
    <citation type="submission" date="2023-08" db="EMBL/GenBank/DDBJ databases">
        <title>Emergence of clinically-relevant ST2 carbapenem-resistant Acinetobacter baumannii strains in hospital sewages in Zhejiang, East of China.</title>
        <authorList>
            <person name="Kaichao C."/>
            <person name="Zhang R."/>
        </authorList>
    </citation>
    <scope>NUCLEOTIDE SEQUENCE</scope>
    <source>
        <strain evidence="2">M-SY-60</strain>
    </source>
</reference>
<feature type="chain" id="PRO_5044015480" evidence="1">
    <location>
        <begin position="23"/>
        <end position="201"/>
    </location>
</feature>
<dbReference type="AlphaFoldDB" id="A0AAW8JEV8"/>
<keyword evidence="1" id="KW-0732">Signal</keyword>
<dbReference type="Pfam" id="PF05708">
    <property type="entry name" value="Peptidase_C92"/>
    <property type="match status" value="1"/>
</dbReference>
<dbReference type="Proteomes" id="UP001243195">
    <property type="component" value="Unassembled WGS sequence"/>
</dbReference>
<dbReference type="SUPFAM" id="SSF54001">
    <property type="entry name" value="Cysteine proteinases"/>
    <property type="match status" value="1"/>
</dbReference>
<evidence type="ECO:0000313" key="2">
    <source>
        <dbReference type="EMBL" id="MDQ9071212.1"/>
    </source>
</evidence>
<gene>
    <name evidence="2" type="ORF">RFH51_07040</name>
</gene>
<dbReference type="NCBIfam" id="NF007458">
    <property type="entry name" value="PRK10030.1"/>
    <property type="match status" value="1"/>
</dbReference>
<name>A0AAW8JEV8_9GAMM</name>
<dbReference type="InterPro" id="IPR038765">
    <property type="entry name" value="Papain-like_cys_pep_sf"/>
</dbReference>
<comment type="caution">
    <text evidence="2">The sequence shown here is derived from an EMBL/GenBank/DDBJ whole genome shotgun (WGS) entry which is preliminary data.</text>
</comment>
<feature type="signal peptide" evidence="1">
    <location>
        <begin position="1"/>
        <end position="22"/>
    </location>
</feature>
<evidence type="ECO:0000313" key="3">
    <source>
        <dbReference type="Proteomes" id="UP001243195"/>
    </source>
</evidence>
<evidence type="ECO:0000256" key="1">
    <source>
        <dbReference type="SAM" id="SignalP"/>
    </source>
</evidence>